<gene>
    <name evidence="3" type="primary">LOC139080745</name>
</gene>
<dbReference type="GeneID" id="139080745"/>
<evidence type="ECO:0000313" key="2">
    <source>
        <dbReference type="Proteomes" id="UP001652662"/>
    </source>
</evidence>
<keyword evidence="2" id="KW-1185">Reference proteome</keyword>
<feature type="region of interest" description="Disordered" evidence="1">
    <location>
        <begin position="256"/>
        <end position="308"/>
    </location>
</feature>
<evidence type="ECO:0000313" key="3">
    <source>
        <dbReference type="RefSeq" id="XP_070458936.1"/>
    </source>
</evidence>
<dbReference type="Proteomes" id="UP001652662">
    <property type="component" value="Chromosome 32"/>
</dbReference>
<organism evidence="2 3">
    <name type="scientific">Equus przewalskii</name>
    <name type="common">Przewalski's horse</name>
    <name type="synonym">Equus caballus przewalskii</name>
    <dbReference type="NCBI Taxonomy" id="9798"/>
    <lineage>
        <taxon>Eukaryota</taxon>
        <taxon>Metazoa</taxon>
        <taxon>Chordata</taxon>
        <taxon>Craniata</taxon>
        <taxon>Vertebrata</taxon>
        <taxon>Euteleostomi</taxon>
        <taxon>Mammalia</taxon>
        <taxon>Eutheria</taxon>
        <taxon>Laurasiatheria</taxon>
        <taxon>Perissodactyla</taxon>
        <taxon>Equidae</taxon>
        <taxon>Equus</taxon>
    </lineage>
</organism>
<proteinExistence type="predicted"/>
<sequence>MVFPSSLGKTADCSHGNVAAGRIVRGPRRPPTPSSPPAGVHVRYGPLVCRAGRTWERDACHPRDYITARRRRGSRSVCRGLGPRWGRTPSLPSARALASDAQSPVGPRWGRTPHVPSARALGSDAHFPSARALGSDAQSPVGPRAGIRGVGRTVSRWPARWGRTPVSHLPARWDPRGRTHRVPLAGALGSDAQSPICPRAGVGRPVSRRPALGSDAPCPVCPRAGVRRPMSHLPARWRRTPSLRLLARWGRTPHVPSARALGSDAQSPVGPRAGVGRPREFHSFEEAHSAGHHVGSEEDPKRQTATRT</sequence>
<accession>A0ABM4N1V9</accession>
<protein>
    <submittedName>
        <fullName evidence="3">Uncharacterized protein</fullName>
    </submittedName>
</protein>
<feature type="compositionally biased region" description="Basic and acidic residues" evidence="1">
    <location>
        <begin position="277"/>
        <end position="302"/>
    </location>
</feature>
<dbReference type="RefSeq" id="XP_070458936.1">
    <property type="nucleotide sequence ID" value="XM_070602835.1"/>
</dbReference>
<name>A0ABM4N1V9_EQUPR</name>
<reference evidence="3" key="1">
    <citation type="submission" date="2025-08" db="UniProtKB">
        <authorList>
            <consortium name="RefSeq"/>
        </authorList>
    </citation>
    <scope>IDENTIFICATION</scope>
    <source>
        <tissue evidence="3">Blood</tissue>
    </source>
</reference>
<feature type="region of interest" description="Disordered" evidence="1">
    <location>
        <begin position="22"/>
        <end position="42"/>
    </location>
</feature>
<evidence type="ECO:0000256" key="1">
    <source>
        <dbReference type="SAM" id="MobiDB-lite"/>
    </source>
</evidence>